<keyword evidence="3" id="KW-0813">Transport</keyword>
<evidence type="ECO:0000313" key="24">
    <source>
        <dbReference type="EMBL" id="KAK2185422.1"/>
    </source>
</evidence>
<dbReference type="PANTHER" id="PTHR43107">
    <property type="entry name" value="LONG-CHAIN FATTY ACID TRANSPORT PROTEIN"/>
    <property type="match status" value="1"/>
</dbReference>
<dbReference type="EC" id="6.2.1.3" evidence="14"/>
<evidence type="ECO:0000313" key="25">
    <source>
        <dbReference type="Proteomes" id="UP001209878"/>
    </source>
</evidence>
<evidence type="ECO:0000256" key="13">
    <source>
        <dbReference type="ARBA" id="ARBA00023140"/>
    </source>
</evidence>
<dbReference type="SUPFAM" id="SSF56801">
    <property type="entry name" value="Acetyl-CoA synthetase-like"/>
    <property type="match status" value="1"/>
</dbReference>
<evidence type="ECO:0000256" key="10">
    <source>
        <dbReference type="ARBA" id="ARBA00022989"/>
    </source>
</evidence>
<dbReference type="InterPro" id="IPR020845">
    <property type="entry name" value="AMP-binding_CS"/>
</dbReference>
<evidence type="ECO:0000256" key="1">
    <source>
        <dbReference type="ARBA" id="ARBA00004651"/>
    </source>
</evidence>
<comment type="caution">
    <text evidence="24">The sequence shown here is derived from an EMBL/GenBank/DDBJ whole genome shotgun (WGS) entry which is preliminary data.</text>
</comment>
<keyword evidence="10 22" id="KW-1133">Transmembrane helix</keyword>
<comment type="subcellular location">
    <subcellularLocation>
        <location evidence="1">Cell membrane</location>
        <topology evidence="1">Multi-pass membrane protein</topology>
    </subcellularLocation>
    <subcellularLocation>
        <location evidence="17">Peroxisome membrane</location>
    </subcellularLocation>
</comment>
<name>A0AAD9NZM2_RIDPI</name>
<dbReference type="InterPro" id="IPR042099">
    <property type="entry name" value="ANL_N_sf"/>
</dbReference>
<feature type="transmembrane region" description="Helical" evidence="22">
    <location>
        <begin position="44"/>
        <end position="63"/>
    </location>
</feature>
<keyword evidence="5" id="KW-0436">Ligase</keyword>
<evidence type="ECO:0000256" key="5">
    <source>
        <dbReference type="ARBA" id="ARBA00022598"/>
    </source>
</evidence>
<sequence>MVFRVARAIRNAVYIIRSYRMLMKAGAFSALTAVLWRYTYLSWYSVLGSVFAAYLATGGWKFARVVVRTFGRDASGLLVLLRVRRKIKQCIMENTSIPRLFEETVHRHPHKLAFQLVEGRQWTFEEAYQYSNAVSNYFHELGYMKGDVVVVFMENRPEYACIWLGLANIGVTPALVNFNLRQDSLKHCIHVSKAKAVIFGAELSSAIDEVKEDFSDDIQLFSQGLQEGDVPSTSSLDQAIHKASTSPPPRDTLTKFTDPLIFIYTSGTTGLPKAAKITHSRYYYMAKSMHLLLKIRSDDNVYCTLPLYHSAGGILGVGQTILSGCTLTVRRKFSASHFWDDCVKYNCTVVQYIGEICRYLLAQPDKPQDKLHHIRLAFGNGLRPQIWMSFKGRFNIEQIGEFYGATEGNANLVNSDNTVGVVGFVTRILPFVFPVTLIKVDPETGNPIRDRTGMCIKCQPGEPGELVGKIVKGDPVRNFICKDATNKKICYDVFSKGDHCFLTGDMLVMDEYGYMSFKDRTGDTFRWRGENVSTLEVEGTISNIVALEDVVVYGVHVPGLEGCAGMAAVSTKNGPLDLRQFYTAVQKALPAYARPVFLRLLHTVDATGTFKLKKMTYRSDGFDPATVSDPLYYLDMKRGEYCPIDTHVYKDLCTGVIRL</sequence>
<keyword evidence="6 22" id="KW-0812">Transmembrane</keyword>
<dbReference type="PROSITE" id="PS00455">
    <property type="entry name" value="AMP_BINDING"/>
    <property type="match status" value="1"/>
</dbReference>
<dbReference type="PANTHER" id="PTHR43107:SF15">
    <property type="entry name" value="FATTY ACID TRANSPORT PROTEIN 3, ISOFORM A"/>
    <property type="match status" value="1"/>
</dbReference>
<keyword evidence="8" id="KW-0443">Lipid metabolism</keyword>
<dbReference type="Gene3D" id="3.30.300.30">
    <property type="match status" value="1"/>
</dbReference>
<dbReference type="InterPro" id="IPR045851">
    <property type="entry name" value="AMP-bd_C_sf"/>
</dbReference>
<keyword evidence="13" id="KW-0576">Peroxisome</keyword>
<keyword evidence="9" id="KW-0067">ATP-binding</keyword>
<dbReference type="InterPro" id="IPR000873">
    <property type="entry name" value="AMP-dep_synth/lig_dom"/>
</dbReference>
<dbReference type="EMBL" id="JAODUO010000237">
    <property type="protein sequence ID" value="KAK2185422.1"/>
    <property type="molecule type" value="Genomic_DNA"/>
</dbReference>
<gene>
    <name evidence="24" type="ORF">NP493_237g02002</name>
</gene>
<dbReference type="AlphaFoldDB" id="A0AAD9NZM2"/>
<evidence type="ECO:0000256" key="9">
    <source>
        <dbReference type="ARBA" id="ARBA00022840"/>
    </source>
</evidence>
<accession>A0AAD9NZM2</accession>
<dbReference type="Gene3D" id="3.40.50.12780">
    <property type="entry name" value="N-terminal domain of ligase-like"/>
    <property type="match status" value="1"/>
</dbReference>
<keyword evidence="11" id="KW-0445">Lipid transport</keyword>
<evidence type="ECO:0000256" key="17">
    <source>
        <dbReference type="ARBA" id="ARBA00046271"/>
    </source>
</evidence>
<dbReference type="FunFam" id="3.30.300.30:FF:000002">
    <property type="entry name" value="Long-chain fatty acid transport protein 1"/>
    <property type="match status" value="1"/>
</dbReference>
<dbReference type="Proteomes" id="UP001209878">
    <property type="component" value="Unassembled WGS sequence"/>
</dbReference>
<dbReference type="GO" id="GO:0005524">
    <property type="term" value="F:ATP binding"/>
    <property type="evidence" value="ECO:0007669"/>
    <property type="project" value="UniProtKB-KW"/>
</dbReference>
<evidence type="ECO:0000256" key="2">
    <source>
        <dbReference type="ARBA" id="ARBA00006432"/>
    </source>
</evidence>
<dbReference type="FunFam" id="3.40.50.12780:FF:000019">
    <property type="entry name" value="Long-chain fatty acid transporter"/>
    <property type="match status" value="1"/>
</dbReference>
<dbReference type="Pfam" id="PF00501">
    <property type="entry name" value="AMP-binding"/>
    <property type="match status" value="1"/>
</dbReference>
<feature type="domain" description="AMP-dependent synthetase/ligase" evidence="23">
    <location>
        <begin position="101"/>
        <end position="467"/>
    </location>
</feature>
<organism evidence="24 25">
    <name type="scientific">Ridgeia piscesae</name>
    <name type="common">Tubeworm</name>
    <dbReference type="NCBI Taxonomy" id="27915"/>
    <lineage>
        <taxon>Eukaryota</taxon>
        <taxon>Metazoa</taxon>
        <taxon>Spiralia</taxon>
        <taxon>Lophotrochozoa</taxon>
        <taxon>Annelida</taxon>
        <taxon>Polychaeta</taxon>
        <taxon>Sedentaria</taxon>
        <taxon>Canalipalpata</taxon>
        <taxon>Sabellida</taxon>
        <taxon>Siboglinidae</taxon>
        <taxon>Ridgeia</taxon>
    </lineage>
</organism>
<reference evidence="24" key="1">
    <citation type="journal article" date="2023" name="Mol. Biol. Evol.">
        <title>Third-Generation Sequencing Reveals the Adaptive Role of the Epigenome in Three Deep-Sea Polychaetes.</title>
        <authorList>
            <person name="Perez M."/>
            <person name="Aroh O."/>
            <person name="Sun Y."/>
            <person name="Lan Y."/>
            <person name="Juniper S.K."/>
            <person name="Young C.R."/>
            <person name="Angers B."/>
            <person name="Qian P.Y."/>
        </authorList>
    </citation>
    <scope>NUCLEOTIDE SEQUENCE</scope>
    <source>
        <strain evidence="24">R07B-5</strain>
    </source>
</reference>
<evidence type="ECO:0000256" key="20">
    <source>
        <dbReference type="ARBA" id="ARBA00068795"/>
    </source>
</evidence>
<dbReference type="GO" id="GO:0005324">
    <property type="term" value="F:long-chain fatty acid transmembrane transporter activity"/>
    <property type="evidence" value="ECO:0007669"/>
    <property type="project" value="TreeGrafter"/>
</dbReference>
<dbReference type="GO" id="GO:0004467">
    <property type="term" value="F:long-chain fatty acid-CoA ligase activity"/>
    <property type="evidence" value="ECO:0007669"/>
    <property type="project" value="UniProtKB-EC"/>
</dbReference>
<evidence type="ECO:0000256" key="21">
    <source>
        <dbReference type="ARBA" id="ARBA00078285"/>
    </source>
</evidence>
<keyword evidence="12 22" id="KW-0472">Membrane</keyword>
<comment type="catalytic activity">
    <reaction evidence="15">
        <text>a very long-chain fatty acid + ATP + CoA = a very long-chain fatty acyl-CoA + AMP + diphosphate</text>
        <dbReference type="Rhea" id="RHEA:54536"/>
        <dbReference type="ChEBI" id="CHEBI:30616"/>
        <dbReference type="ChEBI" id="CHEBI:33019"/>
        <dbReference type="ChEBI" id="CHEBI:57287"/>
        <dbReference type="ChEBI" id="CHEBI:58950"/>
        <dbReference type="ChEBI" id="CHEBI:138261"/>
        <dbReference type="ChEBI" id="CHEBI:456215"/>
    </reaction>
    <physiologicalReaction direction="left-to-right" evidence="15">
        <dbReference type="Rhea" id="RHEA:54537"/>
    </physiologicalReaction>
</comment>
<keyword evidence="4" id="KW-1003">Cell membrane</keyword>
<evidence type="ECO:0000256" key="18">
    <source>
        <dbReference type="ARBA" id="ARBA00048666"/>
    </source>
</evidence>
<keyword evidence="7" id="KW-0547">Nucleotide-binding</keyword>
<evidence type="ECO:0000256" key="4">
    <source>
        <dbReference type="ARBA" id="ARBA00022475"/>
    </source>
</evidence>
<evidence type="ECO:0000256" key="16">
    <source>
        <dbReference type="ARBA" id="ARBA00041297"/>
    </source>
</evidence>
<evidence type="ECO:0000256" key="15">
    <source>
        <dbReference type="ARBA" id="ARBA00036527"/>
    </source>
</evidence>
<proteinExistence type="inferred from homology"/>
<dbReference type="GO" id="GO:0005789">
    <property type="term" value="C:endoplasmic reticulum membrane"/>
    <property type="evidence" value="ECO:0007669"/>
    <property type="project" value="TreeGrafter"/>
</dbReference>
<dbReference type="GO" id="GO:0044539">
    <property type="term" value="P:long-chain fatty acid import into cell"/>
    <property type="evidence" value="ECO:0007669"/>
    <property type="project" value="TreeGrafter"/>
</dbReference>
<evidence type="ECO:0000256" key="22">
    <source>
        <dbReference type="SAM" id="Phobius"/>
    </source>
</evidence>
<evidence type="ECO:0000256" key="3">
    <source>
        <dbReference type="ARBA" id="ARBA00022448"/>
    </source>
</evidence>
<evidence type="ECO:0000256" key="19">
    <source>
        <dbReference type="ARBA" id="ARBA00060276"/>
    </source>
</evidence>
<dbReference type="GO" id="GO:0005778">
    <property type="term" value="C:peroxisomal membrane"/>
    <property type="evidence" value="ECO:0007669"/>
    <property type="project" value="UniProtKB-SubCell"/>
</dbReference>
<evidence type="ECO:0000256" key="7">
    <source>
        <dbReference type="ARBA" id="ARBA00022741"/>
    </source>
</evidence>
<dbReference type="NCBIfam" id="NF006134">
    <property type="entry name" value="PRK08279.1"/>
    <property type="match status" value="1"/>
</dbReference>
<evidence type="ECO:0000256" key="12">
    <source>
        <dbReference type="ARBA" id="ARBA00023136"/>
    </source>
</evidence>
<keyword evidence="8" id="KW-0276">Fatty acid metabolism</keyword>
<comment type="function">
    <text evidence="19">Acyl-CoA synthetase required for both the import of long chain fatty acids (LCFAs) (C14-C18) and the activation very long chain fatty acids (VLCFAs) (C20-C26) by esterification of the fatty acids into metabolically active CoA-thioesters for subsequent degradation or incorporation into phospholipids. The transport and fatty acyl-CoA synthetase activities are genetically separable and are thus independent activities. Esterifies VLCFAs in the peroxisome matrix. The VLCFAs are actively transported into peroxisomes by a PXA1-PXA2 heterodimeric transporter in the peroxisomal membrane.</text>
</comment>
<evidence type="ECO:0000256" key="6">
    <source>
        <dbReference type="ARBA" id="ARBA00022692"/>
    </source>
</evidence>
<protein>
    <recommendedName>
        <fullName evidence="20">Very long-chain fatty acid transport protein</fullName>
        <ecNumber evidence="14">6.2.1.3</ecNumber>
    </recommendedName>
    <alternativeName>
        <fullName evidence="16">Long-chain-fatty-acid--CoA ligase</fullName>
    </alternativeName>
    <alternativeName>
        <fullName evidence="21">Very-long-chain acyl-CoA synthetase</fullName>
    </alternativeName>
</protein>
<evidence type="ECO:0000256" key="14">
    <source>
        <dbReference type="ARBA" id="ARBA00026121"/>
    </source>
</evidence>
<comment type="catalytic activity">
    <reaction evidence="18">
        <text>tetracosanoate + ATP + CoA = tetracosanoyl-CoA + AMP + diphosphate</text>
        <dbReference type="Rhea" id="RHEA:33639"/>
        <dbReference type="ChEBI" id="CHEBI:30616"/>
        <dbReference type="ChEBI" id="CHEBI:31014"/>
        <dbReference type="ChEBI" id="CHEBI:33019"/>
        <dbReference type="ChEBI" id="CHEBI:57287"/>
        <dbReference type="ChEBI" id="CHEBI:65052"/>
        <dbReference type="ChEBI" id="CHEBI:456215"/>
    </reaction>
    <physiologicalReaction direction="left-to-right" evidence="18">
        <dbReference type="Rhea" id="RHEA:33640"/>
    </physiologicalReaction>
</comment>
<evidence type="ECO:0000259" key="23">
    <source>
        <dbReference type="Pfam" id="PF00501"/>
    </source>
</evidence>
<keyword evidence="25" id="KW-1185">Reference proteome</keyword>
<evidence type="ECO:0000256" key="11">
    <source>
        <dbReference type="ARBA" id="ARBA00023055"/>
    </source>
</evidence>
<comment type="similarity">
    <text evidence="2">Belongs to the ATP-dependent AMP-binding enzyme family.</text>
</comment>
<dbReference type="GO" id="GO:0005886">
    <property type="term" value="C:plasma membrane"/>
    <property type="evidence" value="ECO:0007669"/>
    <property type="project" value="UniProtKB-SubCell"/>
</dbReference>
<evidence type="ECO:0000256" key="8">
    <source>
        <dbReference type="ARBA" id="ARBA00022832"/>
    </source>
</evidence>